<feature type="domain" description="Mutator-like transposase" evidence="1">
    <location>
        <begin position="84"/>
        <end position="348"/>
    </location>
</feature>
<sequence length="363" mass="40734">MQSDSDSTMCAKNSDILLAENSLIMDTEISISDEGSHAGEKEQYLKASLSKLQMFPSTSTFCTSEKSTYVLMNNDMWSALLFTALLSNTKCDECDMCSLDVECNSAYGFSTKIELKCKSCRKIFNSVFSSPRDDDSNCFDANKKLVEAFLKIGKGHAALELFSMAIGIHAMDKKTFSKCLHKLYEEKCSFKEDILEISRKVVRKHHDDLLGTANGVIDITVSYDGTWQKRGHSSLYGIGIVIDILTGLIIDYEILSKYCPECTTAKRDLGENSAEYSIWYKSHQEECSENYVGSSNAMEVKAAEILWKRSIKNCGMRYVSILSDGDAKTYQHLSSLNVYGSCIKIAKKKNALTTWQKAWHRTP</sequence>
<protein>
    <recommendedName>
        <fullName evidence="1">Mutator-like transposase domain-containing protein</fullName>
    </recommendedName>
</protein>
<dbReference type="Proteomes" id="UP000887159">
    <property type="component" value="Unassembled WGS sequence"/>
</dbReference>
<dbReference type="InterPro" id="IPR049012">
    <property type="entry name" value="Mutator_transp_dom"/>
</dbReference>
<proteinExistence type="predicted"/>
<dbReference type="AlphaFoldDB" id="A0A8X6VQJ8"/>
<reference evidence="2" key="1">
    <citation type="submission" date="2020-08" db="EMBL/GenBank/DDBJ databases">
        <title>Multicomponent nature underlies the extraordinary mechanical properties of spider dragline silk.</title>
        <authorList>
            <person name="Kono N."/>
            <person name="Nakamura H."/>
            <person name="Mori M."/>
            <person name="Yoshida Y."/>
            <person name="Ohtoshi R."/>
            <person name="Malay A.D."/>
            <person name="Moran D.A.P."/>
            <person name="Tomita M."/>
            <person name="Numata K."/>
            <person name="Arakawa K."/>
        </authorList>
    </citation>
    <scope>NUCLEOTIDE SEQUENCE</scope>
</reference>
<dbReference type="Pfam" id="PF20700">
    <property type="entry name" value="Mutator"/>
    <property type="match status" value="1"/>
</dbReference>
<evidence type="ECO:0000313" key="3">
    <source>
        <dbReference type="Proteomes" id="UP000887159"/>
    </source>
</evidence>
<comment type="caution">
    <text evidence="2">The sequence shown here is derived from an EMBL/GenBank/DDBJ whole genome shotgun (WGS) entry which is preliminary data.</text>
</comment>
<gene>
    <name evidence="2" type="primary">AVEN_249099_1</name>
    <name evidence="2" type="ORF">TNCV_658221</name>
</gene>
<name>A0A8X6VQJ8_TRICX</name>
<organism evidence="2 3">
    <name type="scientific">Trichonephila clavipes</name>
    <name type="common">Golden silk orbweaver</name>
    <name type="synonym">Nephila clavipes</name>
    <dbReference type="NCBI Taxonomy" id="2585209"/>
    <lineage>
        <taxon>Eukaryota</taxon>
        <taxon>Metazoa</taxon>
        <taxon>Ecdysozoa</taxon>
        <taxon>Arthropoda</taxon>
        <taxon>Chelicerata</taxon>
        <taxon>Arachnida</taxon>
        <taxon>Araneae</taxon>
        <taxon>Araneomorphae</taxon>
        <taxon>Entelegynae</taxon>
        <taxon>Araneoidea</taxon>
        <taxon>Nephilidae</taxon>
        <taxon>Trichonephila</taxon>
    </lineage>
</organism>
<evidence type="ECO:0000313" key="2">
    <source>
        <dbReference type="EMBL" id="GFY17409.1"/>
    </source>
</evidence>
<dbReference type="EMBL" id="BMAU01021344">
    <property type="protein sequence ID" value="GFY17409.1"/>
    <property type="molecule type" value="Genomic_DNA"/>
</dbReference>
<evidence type="ECO:0000259" key="1">
    <source>
        <dbReference type="Pfam" id="PF20700"/>
    </source>
</evidence>
<keyword evidence="3" id="KW-1185">Reference proteome</keyword>
<accession>A0A8X6VQJ8</accession>